<keyword evidence="3" id="KW-0964">Secreted</keyword>
<dbReference type="Gene3D" id="2.120.10.30">
    <property type="entry name" value="TolB, C-terminal domain"/>
    <property type="match status" value="5"/>
</dbReference>
<dbReference type="GO" id="GO:0005576">
    <property type="term" value="C:extracellular region"/>
    <property type="evidence" value="ECO:0007669"/>
    <property type="project" value="UniProtKB-SubCell"/>
</dbReference>
<keyword evidence="4" id="KW-0732">Signal</keyword>
<dbReference type="PANTHER" id="PTHR10009:SF13">
    <property type="entry name" value="DOPAMINECHROME TAUTOMERASE"/>
    <property type="match status" value="1"/>
</dbReference>
<evidence type="ECO:0000256" key="2">
    <source>
        <dbReference type="ARBA" id="ARBA00009127"/>
    </source>
</evidence>
<gene>
    <name evidence="6" type="ORF">WN48_10897</name>
</gene>
<accession>A0A310SN07</accession>
<dbReference type="EMBL" id="KQ761005">
    <property type="protein sequence ID" value="OAD58398.1"/>
    <property type="molecule type" value="Genomic_DNA"/>
</dbReference>
<dbReference type="PANTHER" id="PTHR10009">
    <property type="entry name" value="PROTEIN YELLOW-RELATED"/>
    <property type="match status" value="1"/>
</dbReference>
<dbReference type="FunFam" id="2.120.10.30:FF:000045">
    <property type="entry name" value="Blast:Protein yellow"/>
    <property type="match status" value="3"/>
</dbReference>
<sequence>MQSFQEKERSRFGDVSDQDVTRPDKQAGRNRWNLEKDLVTCVAYDNGVHARVVAFELSKMATYARNTIARMLPLLLLASLVCTSTTAEVLETIAQWPLLDFALPYDQEFLNQYRPENVVPTGLEISWDKVFITVPRLRAGVPATLNYIPRNLPLESSPQLHAYPSWDWHSAGKGDLNCSKLISVYRTRLDRMLPLLLLASLVCTSTTAEVLETIAQWPLLDFALPYDQEFLNQYRPENVVPTGLEISWDKVFITVPRLRAGVPATLNYIPRNLPLESSPQLHAYPSWDWHSAGKGDLNCSKLISVYRTRLDRCNRLWVVDSGLMTSIDDFRPVCPPKIMVFDLKTDQLVRQFTFPREVLRPNTLLTNLVIDETSATTCDDVFAYMTDSTGPGILVFDGATERSWRVVHASMYPHPDFSTYRIGSDTFELLDGVVGLTFSAKLGTVYYQPLATDRLFSVPSAALQAGPLPFGEQLPVTLVGKKSSQGLALAIDPRDDTIVFSPFTETAIAAWQPQTNQQRILAYSPEKLQFVAEIRWAERDNGNFWLMTTRFQKFFRREVNVRDINIQMRRFYTTILLLLAIVGARGQDKLKKIYSWKTLEFDFPSEQTKLSAIKNGIFIPGASIPIDVDVHITASKTTVFVSIPRFQNGVPVTLGYVTGRVSADGNHLIAPYPSWVYNNIDNCDSITSVYRMQIDQCERLWVLDTGKLGEKRLCSPKLHVFSLRDNSLITMYRFPRSQLKGDSLHVTIAVDVRDTANKCKDTFAYIADVTGFTLIVYDFHNSVSWMITNNLFYPYPQYGTFDIKGDTFDLMDGIIGLALGPVRNGDRILYFHSLASRVEAWVPTSVIRNYTLFRDNPEAAARSFVPFAQERTSQSAAQAMDSNGVLFFGLMSDLAIACWNSKHFLEYGGKNNEIIAKDPETLQFPSGIKIVLSQDGKQELWVLTASFQRYASGTLHPNETNFRIQAGFVDELVRGTKDMLTWWLWVVYVAVAYQGTVVSSRNLVDKLQVVYEWKYFDFDFGSEEKRQAAIKSGEYNYTKSASIDVDRWKDKTFVTIIRDDGVPSTLNVVTDKQSDSGPLLKPYPDWSWAKIGNCSGIVSVYRVAIDKCDRLWVLDTGILGETTVCPAKLFVFDLNTSKLLKQIKIPDNIAYNTTIKNGLLVTPIVQTFGSRCEHTYVYIADVQGYALILYDGHSFRRFTSSAFDFDPRYTTYTIENQSFHLDDGILGMALSPRTQRLHFSPMSSHNLASVDTKQFLLSGSNNVQYRVGSGILWTQASAKAVSRTGTVFFGLVSDTAIGCWNENRQLSRKNIDVVAKNHVTLQFSSGMKIKNLGRREYMWVMTNRYQKLATGTTNFTDVNFRILKADVKDLIKNTCCMPPDEPHAMTRKTRSFESEVGTRGWTRNLWSSTRPAKQSNSYAYVSPTFAYSFNWDNPNSKYQHGCQGQRLSHERGLTGTVAGVGGSLFPHFTSTKRAPMNSPPMTYTAVPRNTDERENLLREKGFAILSFRSTPRHTYDPDSEYGSRVAIPVHASESPFFSGMANVAPWLLSMCLLSLQEIAVQPASNALSRDLETTGQRSVTSGFRSSLRNYKTLISGHDELPGHINCDSPKVEENSLDKLPTTPEYNNHLYGSTPDSSEYFARPFEKTVNARLPGRNFNVLRSDAQSVNQLESHGFNYDPGRGHVEDDYVGPAMELVYAWSTIDYDYDSIEARDSAIFDGDFIAENNLPLGLEIWRDKVFITLPKWKDGIPATLATVPKRSKTKSPKLRPYPDWGWHRTVAFEASEIPTCSVSAFNSLEKQGNCEGLTSVFRIHVDECDRLWVLDSGKVDISKGGKTACPPAIFIFDLTTDNLIRKYIIPDDQVKEDSLYANIVVDIRNEDCSSAVAYASDVFRYGLLVYDFFKDSSFRIQHHFFFPDPLASKYELHGLRFQWTDGIFGIALSPLDIHDDRTLFFHPMSSFREFAVSTSILSDKKTADDNTDYFMPIGRPRAKDYGHSSGSVIDRNGVMFFNMVTRDSVWCWDTRKEYIPQNLGVIGTSNLSLVFPNDIKVDHEYDQNVWLISNKLAMYLYGSIDSSKINYRVFKANAREAVKDTVCDPNYAVPGSEHGYDEIC</sequence>
<proteinExistence type="inferred from homology"/>
<dbReference type="PRINTS" id="PR01366">
    <property type="entry name" value="ROYALJELLY"/>
</dbReference>
<reference evidence="6 7" key="1">
    <citation type="submission" date="2015-07" db="EMBL/GenBank/DDBJ databases">
        <title>The genome of Eufriesea mexicana.</title>
        <authorList>
            <person name="Pan H."/>
            <person name="Kapheim K."/>
        </authorList>
    </citation>
    <scope>NUCLEOTIDE SEQUENCE [LARGE SCALE GENOMIC DNA]</scope>
    <source>
        <strain evidence="6">0111107269</strain>
        <tissue evidence="6">Whole body</tissue>
    </source>
</reference>
<keyword evidence="7" id="KW-1185">Reference proteome</keyword>
<evidence type="ECO:0000313" key="6">
    <source>
        <dbReference type="EMBL" id="OAD58398.1"/>
    </source>
</evidence>
<evidence type="ECO:0000256" key="3">
    <source>
        <dbReference type="ARBA" id="ARBA00022525"/>
    </source>
</evidence>
<dbReference type="InterPro" id="IPR011042">
    <property type="entry name" value="6-blade_b-propeller_TolB-like"/>
</dbReference>
<dbReference type="InterPro" id="IPR017996">
    <property type="entry name" value="MRJP/yellow-related"/>
</dbReference>
<protein>
    <submittedName>
        <fullName evidence="6">Major royal jelly protein 2</fullName>
    </submittedName>
</protein>
<comment type="similarity">
    <text evidence="2">Belongs to the major royal jelly protein family.</text>
</comment>
<comment type="subcellular location">
    <subcellularLocation>
        <location evidence="1">Secreted</location>
    </subcellularLocation>
</comment>
<dbReference type="Pfam" id="PF03022">
    <property type="entry name" value="MRJP"/>
    <property type="match status" value="4"/>
</dbReference>
<evidence type="ECO:0000313" key="7">
    <source>
        <dbReference type="Proteomes" id="UP000250275"/>
    </source>
</evidence>
<evidence type="ECO:0000256" key="5">
    <source>
        <dbReference type="SAM" id="MobiDB-lite"/>
    </source>
</evidence>
<dbReference type="SUPFAM" id="SSF63829">
    <property type="entry name" value="Calcium-dependent phosphotriesterase"/>
    <property type="match status" value="1"/>
</dbReference>
<name>A0A310SN07_9HYME</name>
<evidence type="ECO:0000256" key="1">
    <source>
        <dbReference type="ARBA" id="ARBA00004613"/>
    </source>
</evidence>
<evidence type="ECO:0000256" key="4">
    <source>
        <dbReference type="ARBA" id="ARBA00022729"/>
    </source>
</evidence>
<organism evidence="6 7">
    <name type="scientific">Eufriesea mexicana</name>
    <dbReference type="NCBI Taxonomy" id="516756"/>
    <lineage>
        <taxon>Eukaryota</taxon>
        <taxon>Metazoa</taxon>
        <taxon>Ecdysozoa</taxon>
        <taxon>Arthropoda</taxon>
        <taxon>Hexapoda</taxon>
        <taxon>Insecta</taxon>
        <taxon>Pterygota</taxon>
        <taxon>Neoptera</taxon>
        <taxon>Endopterygota</taxon>
        <taxon>Hymenoptera</taxon>
        <taxon>Apocrita</taxon>
        <taxon>Aculeata</taxon>
        <taxon>Apoidea</taxon>
        <taxon>Anthophila</taxon>
        <taxon>Apidae</taxon>
        <taxon>Eufriesea</taxon>
    </lineage>
</organism>
<feature type="region of interest" description="Disordered" evidence="5">
    <location>
        <begin position="1"/>
        <end position="27"/>
    </location>
</feature>
<dbReference type="OrthoDB" id="7776143at2759"/>
<dbReference type="SUPFAM" id="SSF101898">
    <property type="entry name" value="NHL repeat"/>
    <property type="match status" value="1"/>
</dbReference>
<dbReference type="Proteomes" id="UP000250275">
    <property type="component" value="Unassembled WGS sequence"/>
</dbReference>